<protein>
    <submittedName>
        <fullName evidence="2">Uncharacterized protein</fullName>
    </submittedName>
</protein>
<feature type="region of interest" description="Disordered" evidence="1">
    <location>
        <begin position="1"/>
        <end position="22"/>
    </location>
</feature>
<evidence type="ECO:0000313" key="2">
    <source>
        <dbReference type="EMBL" id="XCB20368.1"/>
    </source>
</evidence>
<dbReference type="EMBL" id="CP132938">
    <property type="protein sequence ID" value="XCB20368.1"/>
    <property type="molecule type" value="Genomic_DNA"/>
</dbReference>
<organism evidence="2">
    <name type="scientific">Tunturiibacter gelidiferens</name>
    <dbReference type="NCBI Taxonomy" id="3069689"/>
    <lineage>
        <taxon>Bacteria</taxon>
        <taxon>Pseudomonadati</taxon>
        <taxon>Acidobacteriota</taxon>
        <taxon>Terriglobia</taxon>
        <taxon>Terriglobales</taxon>
        <taxon>Acidobacteriaceae</taxon>
        <taxon>Tunturiibacter</taxon>
    </lineage>
</organism>
<reference evidence="2" key="2">
    <citation type="journal article" date="2024" name="Environ. Microbiol.">
        <title>Genome analysis and description of Tunturibacter gen. nov. expands the diversity of Terriglobia in tundra soils.</title>
        <authorList>
            <person name="Messyasz A."/>
            <person name="Mannisto M.K."/>
            <person name="Kerkhof L.J."/>
            <person name="Haggblom M.M."/>
        </authorList>
    </citation>
    <scope>NUCLEOTIDE SEQUENCE</scope>
    <source>
        <strain evidence="2">M8UP39</strain>
    </source>
</reference>
<gene>
    <name evidence="2" type="ORF">RBB81_12180</name>
</gene>
<dbReference type="AlphaFoldDB" id="A0AAU7YUN9"/>
<sequence length="47" mass="4903">MSGIAAQVHQRQNAGGLSTAAAKYAASGRDDDDFAEVEKTAILLWPA</sequence>
<name>A0AAU7YUN9_9BACT</name>
<proteinExistence type="predicted"/>
<accession>A0AAU7YUN9</accession>
<reference evidence="2" key="1">
    <citation type="submission" date="2023-08" db="EMBL/GenBank/DDBJ databases">
        <authorList>
            <person name="Messyasz A."/>
            <person name="Mannisto M.K."/>
            <person name="Kerkhof L.J."/>
            <person name="Haggblom M."/>
        </authorList>
    </citation>
    <scope>NUCLEOTIDE SEQUENCE</scope>
    <source>
        <strain evidence="2">M8UP39</strain>
    </source>
</reference>
<dbReference type="KEGG" id="tgi:RBB81_12180"/>
<dbReference type="RefSeq" id="WP_353070812.1">
    <property type="nucleotide sequence ID" value="NZ_CP132938.1"/>
</dbReference>
<evidence type="ECO:0000256" key="1">
    <source>
        <dbReference type="SAM" id="MobiDB-lite"/>
    </source>
</evidence>